<evidence type="ECO:0000313" key="1">
    <source>
        <dbReference type="EMBL" id="QBY50268.1"/>
    </source>
</evidence>
<dbReference type="STRING" id="1349762.GCA_001592245_03365"/>
<dbReference type="NCBIfam" id="TIGR02241">
    <property type="entry name" value="conserved hypothetical phage tail region protein"/>
    <property type="match status" value="1"/>
</dbReference>
<proteinExistence type="predicted"/>
<dbReference type="PANTHER" id="PTHR38009:SF1">
    <property type="entry name" value="CONSERVED HYPOTHETICAL PHAGE TAIL PROTEIN"/>
    <property type="match status" value="1"/>
</dbReference>
<name>A0A4P7L448_9BURK</name>
<dbReference type="RefSeq" id="WP_133095684.1">
    <property type="nucleotide sequence ID" value="NZ_CP038634.1"/>
</dbReference>
<dbReference type="InterPro" id="IPR010667">
    <property type="entry name" value="Phage_T4_Gp19"/>
</dbReference>
<organism evidence="1 2">
    <name type="scientific">Cupriavidus oxalaticus</name>
    <dbReference type="NCBI Taxonomy" id="96344"/>
    <lineage>
        <taxon>Bacteria</taxon>
        <taxon>Pseudomonadati</taxon>
        <taxon>Pseudomonadota</taxon>
        <taxon>Betaproteobacteria</taxon>
        <taxon>Burkholderiales</taxon>
        <taxon>Burkholderiaceae</taxon>
        <taxon>Cupriavidus</taxon>
    </lineage>
</organism>
<evidence type="ECO:0000313" key="2">
    <source>
        <dbReference type="Proteomes" id="UP000295294"/>
    </source>
</evidence>
<accession>A0A4P7L448</accession>
<gene>
    <name evidence="1" type="ORF">E0W60_03355</name>
</gene>
<dbReference type="InterPro" id="IPR011747">
    <property type="entry name" value="CHP02241"/>
</dbReference>
<dbReference type="KEGG" id="cox:E0W60_03355"/>
<dbReference type="OrthoDB" id="9799891at2"/>
<dbReference type="Pfam" id="PF06841">
    <property type="entry name" value="Phage_T4_gp19"/>
    <property type="match status" value="1"/>
</dbReference>
<dbReference type="EMBL" id="CP038634">
    <property type="protein sequence ID" value="QBY50268.1"/>
    <property type="molecule type" value="Genomic_DNA"/>
</dbReference>
<dbReference type="Proteomes" id="UP000295294">
    <property type="component" value="Chromosome 1"/>
</dbReference>
<dbReference type="PANTHER" id="PTHR38009">
    <property type="entry name" value="CONSERVED HYPOTHETICAL PHAGE TAIL PROTEIN"/>
    <property type="match status" value="1"/>
</dbReference>
<reference evidence="1 2" key="1">
    <citation type="submission" date="2019-03" db="EMBL/GenBank/DDBJ databases">
        <title>Efficiently degradation of phenoxyalkanoic acid herbicides by Cupriavidus oxalaticus strain X32.</title>
        <authorList>
            <person name="Sheng X."/>
        </authorList>
    </citation>
    <scope>NUCLEOTIDE SEQUENCE [LARGE SCALE GENOMIC DNA]</scope>
    <source>
        <strain evidence="1 2">X32</strain>
    </source>
</reference>
<dbReference type="AlphaFoldDB" id="A0A4P7L448"/>
<dbReference type="GO" id="GO:0005198">
    <property type="term" value="F:structural molecule activity"/>
    <property type="evidence" value="ECO:0007669"/>
    <property type="project" value="InterPro"/>
</dbReference>
<protein>
    <submittedName>
        <fullName evidence="1">Phage tail protein</fullName>
    </submittedName>
</protein>
<sequence length="184" mass="19655">MSLATRRDPLLGFNFLVTLYDSTASTGSAVTRIALSPLMPAPVAGFSECSGLEMTMETDDYMEGGLNGTVLKFPKRIRNTEIVLRHGVTRSTELFDWFYAFTAGAGKRKDGLITLCDARHKPHTVWGFRRGLPTRYSGPQLNAQQSAVAVEAVTITHEGLYQLGGAAALAGAIGEAAGAIGSLF</sequence>